<dbReference type="Proteomes" id="UP000814140">
    <property type="component" value="Unassembled WGS sequence"/>
</dbReference>
<comment type="caution">
    <text evidence="1">The sequence shown here is derived from an EMBL/GenBank/DDBJ whole genome shotgun (WGS) entry which is preliminary data.</text>
</comment>
<evidence type="ECO:0000313" key="2">
    <source>
        <dbReference type="Proteomes" id="UP000814140"/>
    </source>
</evidence>
<organism evidence="1 2">
    <name type="scientific">Artomyces pyxidatus</name>
    <dbReference type="NCBI Taxonomy" id="48021"/>
    <lineage>
        <taxon>Eukaryota</taxon>
        <taxon>Fungi</taxon>
        <taxon>Dikarya</taxon>
        <taxon>Basidiomycota</taxon>
        <taxon>Agaricomycotina</taxon>
        <taxon>Agaricomycetes</taxon>
        <taxon>Russulales</taxon>
        <taxon>Auriscalpiaceae</taxon>
        <taxon>Artomyces</taxon>
    </lineage>
</organism>
<keyword evidence="2" id="KW-1185">Reference proteome</keyword>
<name>A0ACB8T2D4_9AGAM</name>
<protein>
    <submittedName>
        <fullName evidence="1">Uncharacterized protein</fullName>
    </submittedName>
</protein>
<dbReference type="EMBL" id="MU277206">
    <property type="protein sequence ID" value="KAI0062673.1"/>
    <property type="molecule type" value="Genomic_DNA"/>
</dbReference>
<feature type="non-terminal residue" evidence="1">
    <location>
        <position position="268"/>
    </location>
</feature>
<proteinExistence type="predicted"/>
<evidence type="ECO:0000313" key="1">
    <source>
        <dbReference type="EMBL" id="KAI0062673.1"/>
    </source>
</evidence>
<accession>A0ACB8T2D4</accession>
<sequence>MVVKLRKELLGDYKCPDVCPSDCGEEPRPLTKSETVSLKHYLAWKKSNGTVKAYNLHAQVLRDVLPDTKILSLYSVRKLATELTELYPEKVDMCPYSCIAYTGEYKDLTSCPYIRDGTVCGEPRYKTTKSSSSEKKPRAQMLSLPIMATIRAMYANADTACLMRYRDKCLQQALKVVAEGCSRFSDFPNGKIHEYHYKKLNLFKDPRDVALALSSDGAQLTMKKQSDTWLMLIIILNLPPEVRYKSTGPIVAFTIPGPKPPGHIESFM</sequence>
<reference evidence="1" key="1">
    <citation type="submission" date="2021-03" db="EMBL/GenBank/DDBJ databases">
        <authorList>
            <consortium name="DOE Joint Genome Institute"/>
            <person name="Ahrendt S."/>
            <person name="Looney B.P."/>
            <person name="Miyauchi S."/>
            <person name="Morin E."/>
            <person name="Drula E."/>
            <person name="Courty P.E."/>
            <person name="Chicoki N."/>
            <person name="Fauchery L."/>
            <person name="Kohler A."/>
            <person name="Kuo A."/>
            <person name="Labutti K."/>
            <person name="Pangilinan J."/>
            <person name="Lipzen A."/>
            <person name="Riley R."/>
            <person name="Andreopoulos W."/>
            <person name="He G."/>
            <person name="Johnson J."/>
            <person name="Barry K.W."/>
            <person name="Grigoriev I.V."/>
            <person name="Nagy L."/>
            <person name="Hibbett D."/>
            <person name="Henrissat B."/>
            <person name="Matheny P.B."/>
            <person name="Labbe J."/>
            <person name="Martin F."/>
        </authorList>
    </citation>
    <scope>NUCLEOTIDE SEQUENCE</scope>
    <source>
        <strain evidence="1">HHB10654</strain>
    </source>
</reference>
<gene>
    <name evidence="1" type="ORF">BV25DRAFT_1803335</name>
</gene>
<reference evidence="1" key="2">
    <citation type="journal article" date="2022" name="New Phytol.">
        <title>Evolutionary transition to the ectomycorrhizal habit in the genomes of a hyperdiverse lineage of mushroom-forming fungi.</title>
        <authorList>
            <person name="Looney B."/>
            <person name="Miyauchi S."/>
            <person name="Morin E."/>
            <person name="Drula E."/>
            <person name="Courty P.E."/>
            <person name="Kohler A."/>
            <person name="Kuo A."/>
            <person name="LaButti K."/>
            <person name="Pangilinan J."/>
            <person name="Lipzen A."/>
            <person name="Riley R."/>
            <person name="Andreopoulos W."/>
            <person name="He G."/>
            <person name="Johnson J."/>
            <person name="Nolan M."/>
            <person name="Tritt A."/>
            <person name="Barry K.W."/>
            <person name="Grigoriev I.V."/>
            <person name="Nagy L.G."/>
            <person name="Hibbett D."/>
            <person name="Henrissat B."/>
            <person name="Matheny P.B."/>
            <person name="Labbe J."/>
            <person name="Martin F.M."/>
        </authorList>
    </citation>
    <scope>NUCLEOTIDE SEQUENCE</scope>
    <source>
        <strain evidence="1">HHB10654</strain>
    </source>
</reference>